<dbReference type="GO" id="GO:0022857">
    <property type="term" value="F:transmembrane transporter activity"/>
    <property type="evidence" value="ECO:0007669"/>
    <property type="project" value="InterPro"/>
</dbReference>
<keyword evidence="5" id="KW-1185">Reference proteome</keyword>
<evidence type="ECO:0000256" key="2">
    <source>
        <dbReference type="SAM" id="Phobius"/>
    </source>
</evidence>
<evidence type="ECO:0000313" key="5">
    <source>
        <dbReference type="Proteomes" id="UP000271678"/>
    </source>
</evidence>
<feature type="transmembrane region" description="Helical" evidence="2">
    <location>
        <begin position="163"/>
        <end position="183"/>
    </location>
</feature>
<organism evidence="4 5">
    <name type="scientific">Flexivirga caeni</name>
    <dbReference type="NCBI Taxonomy" id="2294115"/>
    <lineage>
        <taxon>Bacteria</taxon>
        <taxon>Bacillati</taxon>
        <taxon>Actinomycetota</taxon>
        <taxon>Actinomycetes</taxon>
        <taxon>Micrococcales</taxon>
        <taxon>Dermacoccaceae</taxon>
        <taxon>Flexivirga</taxon>
    </lineage>
</organism>
<feature type="transmembrane region" description="Helical" evidence="2">
    <location>
        <begin position="313"/>
        <end position="331"/>
    </location>
</feature>
<dbReference type="AlphaFoldDB" id="A0A3M9MGF2"/>
<keyword evidence="2" id="KW-1133">Transmembrane helix</keyword>
<comment type="similarity">
    <text evidence="1">Belongs to the ThrE exporter (TC 2.A.79) family.</text>
</comment>
<keyword evidence="2" id="KW-0472">Membrane</keyword>
<dbReference type="InterPro" id="IPR051361">
    <property type="entry name" value="ThrE/Ser_Exporter"/>
</dbReference>
<feature type="domain" description="Threonine/serine exporter-like N-terminal" evidence="3">
    <location>
        <begin position="12"/>
        <end position="247"/>
    </location>
</feature>
<sequence>MVGMTTGPTREVLLRMGSALLAGGTPVPDVERQVTVLGRSLGAPGARAAATPTGLFVGLSASDGIGFEPVSGTLRFEQVTRVQDVYERLMRGATTVPVAIGELDAIEAMPSSRPAWASDLAMVAIGTGICAILQPTWRDLVTAAASSLLVAALVVLSRRITVIRTLLPLLASFAVAVLVLLVAQHWPLEGTLRTMIASFAVLLPGSMIVTGMSEIASGAAVAGSSRLVSGVMQLVLFAVGLFAAVSVTGEHLSALTNVRAQDLGPLAPYIGVAVIGCGIVVNVAASRAAIPWIFVVLALTFATQSIVQAAAGLILGALAGAAVAGFAANLVPRFSGRPLRLVVFLPAFWLLVPGSLGLLSTAELATGQAGFDAATLAIGSVVAVAAGTLIGSSAGRALDRLLDPAQRRVAELGDVADVERL</sequence>
<keyword evidence="2" id="KW-0812">Transmembrane</keyword>
<feature type="transmembrane region" description="Helical" evidence="2">
    <location>
        <begin position="266"/>
        <end position="284"/>
    </location>
</feature>
<feature type="transmembrane region" description="Helical" evidence="2">
    <location>
        <begin position="374"/>
        <end position="398"/>
    </location>
</feature>
<evidence type="ECO:0000256" key="1">
    <source>
        <dbReference type="ARBA" id="ARBA00034125"/>
    </source>
</evidence>
<feature type="transmembrane region" description="Helical" evidence="2">
    <location>
        <begin position="195"/>
        <end position="215"/>
    </location>
</feature>
<protein>
    <submittedName>
        <fullName evidence="4">Threonine/serine exporter family protein</fullName>
    </submittedName>
</protein>
<proteinExistence type="inferred from homology"/>
<accession>A0A3M9MGF2</accession>
<comment type="caution">
    <text evidence="4">The sequence shown here is derived from an EMBL/GenBank/DDBJ whole genome shotgun (WGS) entry which is preliminary data.</text>
</comment>
<feature type="transmembrane region" description="Helical" evidence="2">
    <location>
        <begin position="289"/>
        <end position="307"/>
    </location>
</feature>
<dbReference type="Pfam" id="PF06738">
    <property type="entry name" value="ThrE"/>
    <property type="match status" value="1"/>
</dbReference>
<dbReference type="PANTHER" id="PTHR31082">
    <property type="entry name" value="PHEROMONE-REGULATED MEMBRANE PROTEIN 10"/>
    <property type="match status" value="1"/>
</dbReference>
<reference evidence="4 5" key="1">
    <citation type="submission" date="2018-11" db="EMBL/GenBank/DDBJ databases">
        <title>Draft genome of Simplicispira Flexivirga sp. BO-16.</title>
        <authorList>
            <person name="Im W.T."/>
        </authorList>
    </citation>
    <scope>NUCLEOTIDE SEQUENCE [LARGE SCALE GENOMIC DNA]</scope>
    <source>
        <strain evidence="4 5">BO-16</strain>
    </source>
</reference>
<feature type="transmembrane region" description="Helical" evidence="2">
    <location>
        <begin position="343"/>
        <end position="362"/>
    </location>
</feature>
<feature type="transmembrane region" description="Helical" evidence="2">
    <location>
        <begin position="227"/>
        <end position="246"/>
    </location>
</feature>
<name>A0A3M9MGF2_9MICO</name>
<dbReference type="Proteomes" id="UP000271678">
    <property type="component" value="Unassembled WGS sequence"/>
</dbReference>
<dbReference type="EMBL" id="RJJQ01000002">
    <property type="protein sequence ID" value="RNI24621.1"/>
    <property type="molecule type" value="Genomic_DNA"/>
</dbReference>
<evidence type="ECO:0000313" key="4">
    <source>
        <dbReference type="EMBL" id="RNI24621.1"/>
    </source>
</evidence>
<evidence type="ECO:0000259" key="3">
    <source>
        <dbReference type="Pfam" id="PF06738"/>
    </source>
</evidence>
<gene>
    <name evidence="4" type="ORF">EFY87_02590</name>
</gene>
<dbReference type="PANTHER" id="PTHR31082:SF4">
    <property type="entry name" value="PHEROMONE-REGULATED MEMBRANE PROTEIN 10"/>
    <property type="match status" value="1"/>
</dbReference>
<dbReference type="InterPro" id="IPR010619">
    <property type="entry name" value="ThrE-like_N"/>
</dbReference>